<evidence type="ECO:0000313" key="2">
    <source>
        <dbReference type="EnsemblPlants" id="Solyc00g006683.1.1"/>
    </source>
</evidence>
<sequence length="136" mass="14968">MAWHTITALGQHTRSDYVGSGMTSPSLDRTHFRTTSDAHTVRRHRAWHDIIALGQHSRSDFVGHGMTSPPLDGTHGRKMSGVACHHRPWAAHMVKLRRVWHDITALGQHAQLDDVGRGMTSPPLDCSHGQTTSGVA</sequence>
<organism evidence="2">
    <name type="scientific">Solanum lycopersicum</name>
    <name type="common">Tomato</name>
    <name type="synonym">Lycopersicon esculentum</name>
    <dbReference type="NCBI Taxonomy" id="4081"/>
    <lineage>
        <taxon>Eukaryota</taxon>
        <taxon>Viridiplantae</taxon>
        <taxon>Streptophyta</taxon>
        <taxon>Embryophyta</taxon>
        <taxon>Tracheophyta</taxon>
        <taxon>Spermatophyta</taxon>
        <taxon>Magnoliopsida</taxon>
        <taxon>eudicotyledons</taxon>
        <taxon>Gunneridae</taxon>
        <taxon>Pentapetalae</taxon>
        <taxon>asterids</taxon>
        <taxon>lamiids</taxon>
        <taxon>Solanales</taxon>
        <taxon>Solanaceae</taxon>
        <taxon>Solanoideae</taxon>
        <taxon>Solaneae</taxon>
        <taxon>Solanum</taxon>
        <taxon>Solanum subgen. Lycopersicon</taxon>
    </lineage>
</organism>
<dbReference type="PANTHER" id="PTHR33187">
    <property type="entry name" value="WU:FI09B08"/>
    <property type="match status" value="1"/>
</dbReference>
<feature type="region of interest" description="Disordered" evidence="1">
    <location>
        <begin position="113"/>
        <end position="136"/>
    </location>
</feature>
<dbReference type="InParanoid" id="A0A494G8E8"/>
<dbReference type="Proteomes" id="UP000004994">
    <property type="component" value="Unassembled WGS sequence"/>
</dbReference>
<dbReference type="EnsemblPlants" id="Solyc00g006683.1.1">
    <property type="protein sequence ID" value="Solyc00g006683.1.1"/>
    <property type="gene ID" value="Solyc00g006683.1"/>
</dbReference>
<name>A0A494G8E8_SOLLC</name>
<reference evidence="2" key="2">
    <citation type="submission" date="2019-04" db="UniProtKB">
        <authorList>
            <consortium name="EnsemblPlants"/>
        </authorList>
    </citation>
    <scope>IDENTIFICATION</scope>
    <source>
        <strain evidence="2">cv. Heinz 1706</strain>
    </source>
</reference>
<reference evidence="2" key="1">
    <citation type="journal article" date="2012" name="Nature">
        <title>The tomato genome sequence provides insights into fleshy fruit evolution.</title>
        <authorList>
            <consortium name="Tomato Genome Consortium"/>
        </authorList>
    </citation>
    <scope>NUCLEOTIDE SEQUENCE [LARGE SCALE GENOMIC DNA]</scope>
    <source>
        <strain evidence="2">cv. Heinz 1706</strain>
    </source>
</reference>
<accession>A0A494G8E8</accession>
<dbReference type="PANTHER" id="PTHR33187:SF11">
    <property type="entry name" value="AMINOTRANSFERASE-LIKE PLANT MOBILE DOMAIN-CONTAINING PROTEIN"/>
    <property type="match status" value="1"/>
</dbReference>
<proteinExistence type="predicted"/>
<keyword evidence="3" id="KW-1185">Reference proteome</keyword>
<feature type="region of interest" description="Disordered" evidence="1">
    <location>
        <begin position="15"/>
        <end position="35"/>
    </location>
</feature>
<dbReference type="AlphaFoldDB" id="A0A494G8E8"/>
<evidence type="ECO:0000313" key="3">
    <source>
        <dbReference type="Proteomes" id="UP000004994"/>
    </source>
</evidence>
<protein>
    <submittedName>
        <fullName evidence="2">Uncharacterized protein</fullName>
    </submittedName>
</protein>
<dbReference type="Gramene" id="Solyc00g006683.1.1">
    <property type="protein sequence ID" value="Solyc00g006683.1.1"/>
    <property type="gene ID" value="Solyc00g006683.1"/>
</dbReference>
<evidence type="ECO:0000256" key="1">
    <source>
        <dbReference type="SAM" id="MobiDB-lite"/>
    </source>
</evidence>